<feature type="compositionally biased region" description="Basic residues" evidence="1">
    <location>
        <begin position="25"/>
        <end position="35"/>
    </location>
</feature>
<reference evidence="2 3" key="1">
    <citation type="journal article" date="2015" name="BMC Genomics">
        <title>Insights from the genome of Ophiocordyceps polyrhachis-furcata to pathogenicity and host specificity in insect fungi.</title>
        <authorList>
            <person name="Wichadakul D."/>
            <person name="Kobmoo N."/>
            <person name="Ingsriswang S."/>
            <person name="Tangphatsornruang S."/>
            <person name="Chantasingh D."/>
            <person name="Luangsa-ard J.J."/>
            <person name="Eurwilaichitr L."/>
        </authorList>
    </citation>
    <scope>NUCLEOTIDE SEQUENCE [LARGE SCALE GENOMIC DNA]</scope>
    <source>
        <strain evidence="2 3">BCC 54312</strain>
    </source>
</reference>
<evidence type="ECO:0000256" key="1">
    <source>
        <dbReference type="SAM" id="MobiDB-lite"/>
    </source>
</evidence>
<proteinExistence type="predicted"/>
<feature type="region of interest" description="Disordered" evidence="1">
    <location>
        <begin position="1"/>
        <end position="91"/>
    </location>
</feature>
<feature type="compositionally biased region" description="Acidic residues" evidence="1">
    <location>
        <begin position="69"/>
        <end position="85"/>
    </location>
</feature>
<name>A0A367L6I5_9HYPO</name>
<sequence length="117" mass="13431">MVVFSKEVGASPPPSRHPSSLEGYRHHHHHHHHHHQPSDLTSARLTPSPHCSPSLKPVHHVMLDNHQSDDDDDDDDDGHQDEDEDDNHRWNPCHQWQALNLIPLDPRWAFDTLKGSA</sequence>
<evidence type="ECO:0000313" key="3">
    <source>
        <dbReference type="Proteomes" id="UP000253664"/>
    </source>
</evidence>
<accession>A0A367L6I5</accession>
<dbReference type="AlphaFoldDB" id="A0A367L6I5"/>
<dbReference type="Proteomes" id="UP000253664">
    <property type="component" value="Unassembled WGS sequence"/>
</dbReference>
<keyword evidence="3" id="KW-1185">Reference proteome</keyword>
<evidence type="ECO:0000313" key="2">
    <source>
        <dbReference type="EMBL" id="RCI10018.1"/>
    </source>
</evidence>
<gene>
    <name evidence="2" type="ORF">L249_8699</name>
</gene>
<comment type="caution">
    <text evidence="2">The sequence shown here is derived from an EMBL/GenBank/DDBJ whole genome shotgun (WGS) entry which is preliminary data.</text>
</comment>
<feature type="compositionally biased region" description="Polar residues" evidence="1">
    <location>
        <begin position="38"/>
        <end position="51"/>
    </location>
</feature>
<protein>
    <submittedName>
        <fullName evidence="2">Uncharacterized protein</fullName>
    </submittedName>
</protein>
<dbReference type="EMBL" id="LKCN02000013">
    <property type="protein sequence ID" value="RCI10018.1"/>
    <property type="molecule type" value="Genomic_DNA"/>
</dbReference>
<organism evidence="2 3">
    <name type="scientific">Ophiocordyceps polyrhachis-furcata BCC 54312</name>
    <dbReference type="NCBI Taxonomy" id="1330021"/>
    <lineage>
        <taxon>Eukaryota</taxon>
        <taxon>Fungi</taxon>
        <taxon>Dikarya</taxon>
        <taxon>Ascomycota</taxon>
        <taxon>Pezizomycotina</taxon>
        <taxon>Sordariomycetes</taxon>
        <taxon>Hypocreomycetidae</taxon>
        <taxon>Hypocreales</taxon>
        <taxon>Ophiocordycipitaceae</taxon>
        <taxon>Ophiocordyceps</taxon>
    </lineage>
</organism>